<reference evidence="8 9" key="1">
    <citation type="submission" date="2019-06" db="EMBL/GenBank/DDBJ databases">
        <title>Sequencing the genomes of 1000 actinobacteria strains.</title>
        <authorList>
            <person name="Klenk H.-P."/>
        </authorList>
    </citation>
    <scope>NUCLEOTIDE SEQUENCE [LARGE SCALE GENOMIC DNA]</scope>
    <source>
        <strain evidence="8 9">DSM 18607</strain>
    </source>
</reference>
<dbReference type="GO" id="GO:0005886">
    <property type="term" value="C:plasma membrane"/>
    <property type="evidence" value="ECO:0007669"/>
    <property type="project" value="UniProtKB-SubCell"/>
</dbReference>
<dbReference type="AlphaFoldDB" id="A0A542E181"/>
<feature type="transmembrane region" description="Helical" evidence="6">
    <location>
        <begin position="344"/>
        <end position="366"/>
    </location>
</feature>
<dbReference type="Pfam" id="PF02687">
    <property type="entry name" value="FtsX"/>
    <property type="match status" value="2"/>
</dbReference>
<accession>A0A542E181</accession>
<evidence type="ECO:0000256" key="3">
    <source>
        <dbReference type="ARBA" id="ARBA00022692"/>
    </source>
</evidence>
<keyword evidence="3 6" id="KW-0812">Transmembrane</keyword>
<evidence type="ECO:0000256" key="1">
    <source>
        <dbReference type="ARBA" id="ARBA00004651"/>
    </source>
</evidence>
<dbReference type="EMBL" id="VFMN01000001">
    <property type="protein sequence ID" value="TQJ09096.1"/>
    <property type="molecule type" value="Genomic_DNA"/>
</dbReference>
<feature type="domain" description="ABC3 transporter permease C-terminal" evidence="7">
    <location>
        <begin position="307"/>
        <end position="406"/>
    </location>
</feature>
<evidence type="ECO:0000256" key="5">
    <source>
        <dbReference type="ARBA" id="ARBA00023136"/>
    </source>
</evidence>
<dbReference type="InterPro" id="IPR003838">
    <property type="entry name" value="ABC3_permease_C"/>
</dbReference>
<sequence>MLAALRYRRAQAVVVTVLSALVCTGLVLAPLYARALEQATARTLLQGAGPATAGLRLAATSATQPALAPTSDQLVGLVAPDLRRWYGAPVTSTAVGVRRMPLAGQPAGRLLSRDGMCDHVTFATGRCPTAAGEVAVSTDQATAYGQPVGTSILLGEYDGFVSLPDSAPRTTVRVVGTYRQVDSPYWFGDRLTGSAATKTGYDDLLTPLATLTGPVTAPDGGRGQWFQPQYGADLPLSTQALGVDEVLDLGPRVAALVAAPYGVERTGSQQAATVSASSGLPALSDQVRTGATQAAVTVPLLTAQLELILGCVLWLVLVAAANQRRGEVAIARLRGRGTRGAQRLLLAETLPQVAVGVPLGGLLGVGATTLARRTVLTGDPPFEVPAAAVAVLVIGVLGMLGLVVLSVRRVCREPVADLVRSVPPRRRTFRLGVLEAMLVAAAAAAFVALVTGSVSGPVGQVAPTLLALAVGVVAARLLALGLPAAGRLLLRRGRAAAGTALLTAGRRPTTRWLVPVITVALSIVVVGVDLLAVGQRNWAGRADAEVGASSVLTLGSRDLQAVAAAVHRLDPQARHATPVVLVGPSSDQGGDGVTTMGVVPEEFARLARFPGVPAGSLAWDRLTAPTVAPLVLTGTRATYHVSAPAFRPVPPVIRQAPTTLVLALRVVRADGVTDTVALGPVPAAGLDTDVSVAVDCGSGCRVTGIGLLTPRGAAPVAGTVMVTDLALDGRGVDLGGQGDWRPTDAGDTVVTGAFPGPASVALTYSDNGYDPAFLSHASLPGVVPALTTAAATATSSGVTVAGSQVDGTPLLLRSAGTLPFAPGGPRATAVVAVGNLLAQGWTGRGSATLAAYVDTDDPTVVAGLRDGLERAGVPVLRTTRAADVRASYGASAAAWSLQLALAVAALSLLVAAAAVVVLVTTSARSRTRDWAGLRLLGLSPRGVAALAQLETTPVVLACAVLGAAVGLWAAPAAVTLVPLFTTPPGTYPLDLAPAWGPSLLAAGVGLLVVVAVTALTVQRVARRAVPSRLREPG</sequence>
<feature type="transmembrane region" description="Helical" evidence="6">
    <location>
        <begin position="305"/>
        <end position="323"/>
    </location>
</feature>
<evidence type="ECO:0000256" key="2">
    <source>
        <dbReference type="ARBA" id="ARBA00022475"/>
    </source>
</evidence>
<feature type="transmembrane region" description="Helical" evidence="6">
    <location>
        <begin position="512"/>
        <end position="533"/>
    </location>
</feature>
<comment type="subcellular location">
    <subcellularLocation>
        <location evidence="1">Cell membrane</location>
        <topology evidence="1">Multi-pass membrane protein</topology>
    </subcellularLocation>
</comment>
<feature type="transmembrane region" description="Helical" evidence="6">
    <location>
        <begin position="895"/>
        <end position="919"/>
    </location>
</feature>
<feature type="transmembrane region" description="Helical" evidence="6">
    <location>
        <begin position="12"/>
        <end position="33"/>
    </location>
</feature>
<evidence type="ECO:0000256" key="6">
    <source>
        <dbReference type="SAM" id="Phobius"/>
    </source>
</evidence>
<dbReference type="RefSeq" id="WP_141848520.1">
    <property type="nucleotide sequence ID" value="NZ_BAAAPR010000005.1"/>
</dbReference>
<feature type="transmembrane region" description="Helical" evidence="6">
    <location>
        <begin position="954"/>
        <end position="980"/>
    </location>
</feature>
<evidence type="ECO:0000256" key="4">
    <source>
        <dbReference type="ARBA" id="ARBA00022989"/>
    </source>
</evidence>
<proteinExistence type="predicted"/>
<evidence type="ECO:0000313" key="8">
    <source>
        <dbReference type="EMBL" id="TQJ09096.1"/>
    </source>
</evidence>
<feature type="transmembrane region" description="Helical" evidence="6">
    <location>
        <begin position="428"/>
        <end position="449"/>
    </location>
</feature>
<keyword evidence="5 6" id="KW-0472">Membrane</keyword>
<keyword evidence="9" id="KW-1185">Reference proteome</keyword>
<evidence type="ECO:0000313" key="9">
    <source>
        <dbReference type="Proteomes" id="UP000317893"/>
    </source>
</evidence>
<feature type="transmembrane region" description="Helical" evidence="6">
    <location>
        <begin position="1000"/>
        <end position="1021"/>
    </location>
</feature>
<dbReference type="Proteomes" id="UP000317893">
    <property type="component" value="Unassembled WGS sequence"/>
</dbReference>
<comment type="caution">
    <text evidence="8">The sequence shown here is derived from an EMBL/GenBank/DDBJ whole genome shotgun (WGS) entry which is preliminary data.</text>
</comment>
<feature type="transmembrane region" description="Helical" evidence="6">
    <location>
        <begin position="461"/>
        <end position="482"/>
    </location>
</feature>
<feature type="transmembrane region" description="Helical" evidence="6">
    <location>
        <begin position="386"/>
        <end position="407"/>
    </location>
</feature>
<gene>
    <name evidence="8" type="ORF">FB458_2202</name>
</gene>
<feature type="domain" description="ABC3 transporter permease C-terminal" evidence="7">
    <location>
        <begin position="902"/>
        <end position="1023"/>
    </location>
</feature>
<evidence type="ECO:0000259" key="7">
    <source>
        <dbReference type="Pfam" id="PF02687"/>
    </source>
</evidence>
<organism evidence="8 9">
    <name type="scientific">Lapillicoccus jejuensis</name>
    <dbReference type="NCBI Taxonomy" id="402171"/>
    <lineage>
        <taxon>Bacteria</taxon>
        <taxon>Bacillati</taxon>
        <taxon>Actinomycetota</taxon>
        <taxon>Actinomycetes</taxon>
        <taxon>Micrococcales</taxon>
        <taxon>Intrasporangiaceae</taxon>
        <taxon>Lapillicoccus</taxon>
    </lineage>
</organism>
<name>A0A542E181_9MICO</name>
<dbReference type="OrthoDB" id="3275641at2"/>
<keyword evidence="4 6" id="KW-1133">Transmembrane helix</keyword>
<protein>
    <submittedName>
        <fullName evidence="8">FtsX-like permease family protein</fullName>
    </submittedName>
</protein>
<keyword evidence="2" id="KW-1003">Cell membrane</keyword>